<name>A0ABU3VUC3_9GAMM</name>
<comment type="caution">
    <text evidence="2">The sequence shown here is derived from an EMBL/GenBank/DDBJ whole genome shotgun (WGS) entry which is preliminary data.</text>
</comment>
<keyword evidence="3" id="KW-1185">Reference proteome</keyword>
<keyword evidence="1" id="KW-1133">Transmembrane helix</keyword>
<evidence type="ECO:0000256" key="1">
    <source>
        <dbReference type="SAM" id="Phobius"/>
    </source>
</evidence>
<dbReference type="EMBL" id="JAWIIJ010000002">
    <property type="protein sequence ID" value="MDV2077876.1"/>
    <property type="molecule type" value="Genomic_DNA"/>
</dbReference>
<reference evidence="2 3" key="1">
    <citation type="submission" date="2023-10" db="EMBL/GenBank/DDBJ databases">
        <title>Characteristics and mechanism of a salt-tolerant marine origin heterotrophic nitrifying- aerobic denitrifying bacteria Marinobacter xestospongiae HN1.</title>
        <authorList>
            <person name="Qi R."/>
        </authorList>
    </citation>
    <scope>NUCLEOTIDE SEQUENCE [LARGE SCALE GENOMIC DNA]</scope>
    <source>
        <strain evidence="2 3">HN1</strain>
    </source>
</reference>
<protein>
    <recommendedName>
        <fullName evidence="4">NAD/FAD-utilizing enzyme apparently involved in cell division</fullName>
    </recommendedName>
</protein>
<keyword evidence="1" id="KW-0472">Membrane</keyword>
<organism evidence="2 3">
    <name type="scientific">Marinobacter xestospongiae</name>
    <dbReference type="NCBI Taxonomy" id="994319"/>
    <lineage>
        <taxon>Bacteria</taxon>
        <taxon>Pseudomonadati</taxon>
        <taxon>Pseudomonadota</taxon>
        <taxon>Gammaproteobacteria</taxon>
        <taxon>Pseudomonadales</taxon>
        <taxon>Marinobacteraceae</taxon>
        <taxon>Marinobacter</taxon>
    </lineage>
</organism>
<dbReference type="Proteomes" id="UP001269819">
    <property type="component" value="Unassembled WGS sequence"/>
</dbReference>
<accession>A0ABU3VUC3</accession>
<evidence type="ECO:0000313" key="2">
    <source>
        <dbReference type="EMBL" id="MDV2077876.1"/>
    </source>
</evidence>
<sequence>MKRLFYVVDRIDDVQDISDDLHARGIRDSRFHIVSRDEAGLYTHRLHRASILDRTDLARFVERGMLIGLVLALSFILPAMLWSGIQWPTLAWVALAAFAVMAGGWLGGFGGISSENYQIRRFHGEIEAGKYLVMVDVPRKFAVEIEQEMLENHPEAVLKGEGSSVNNPFAGSDGRVHII</sequence>
<proteinExistence type="predicted"/>
<dbReference type="RefSeq" id="WP_316972743.1">
    <property type="nucleotide sequence ID" value="NZ_JAWIIJ010000002.1"/>
</dbReference>
<gene>
    <name evidence="2" type="ORF">RYS15_04245</name>
</gene>
<keyword evidence="1" id="KW-0812">Transmembrane</keyword>
<feature type="transmembrane region" description="Helical" evidence="1">
    <location>
        <begin position="91"/>
        <end position="112"/>
    </location>
</feature>
<evidence type="ECO:0000313" key="3">
    <source>
        <dbReference type="Proteomes" id="UP001269819"/>
    </source>
</evidence>
<feature type="transmembrane region" description="Helical" evidence="1">
    <location>
        <begin position="64"/>
        <end position="85"/>
    </location>
</feature>
<evidence type="ECO:0008006" key="4">
    <source>
        <dbReference type="Google" id="ProtNLM"/>
    </source>
</evidence>